<dbReference type="AlphaFoldDB" id="A0A0H2RHC4"/>
<accession>A0A0H2RHC4</accession>
<evidence type="ECO:0000313" key="2">
    <source>
        <dbReference type="Proteomes" id="UP000053477"/>
    </source>
</evidence>
<dbReference type="InParanoid" id="A0A0H2RHC4"/>
<name>A0A0H2RHC4_9AGAM</name>
<sequence>MAMHVDRKRRLGGVQGDDDKLELGRRGCEWCGALRTACTIVSWPVRQLSIHTIKVCIVWSGRGSRCMHGVRTSRSKGQLHRMRSDSIASLWGFRYIPSTYVSTSGQGGAFDGRRVRFTHSGEESAYKIPPRSGAFETYRQRLPSIDGVDLTWNRKALV</sequence>
<gene>
    <name evidence="1" type="ORF">SCHPADRAFT_758021</name>
</gene>
<evidence type="ECO:0000313" key="1">
    <source>
        <dbReference type="EMBL" id="KLO04271.1"/>
    </source>
</evidence>
<proteinExistence type="predicted"/>
<reference evidence="1 2" key="1">
    <citation type="submission" date="2015-04" db="EMBL/GenBank/DDBJ databases">
        <title>Complete genome sequence of Schizopora paradoxa KUC8140, a cosmopolitan wood degrader in East Asia.</title>
        <authorList>
            <consortium name="DOE Joint Genome Institute"/>
            <person name="Min B."/>
            <person name="Park H."/>
            <person name="Jang Y."/>
            <person name="Kim J.-J."/>
            <person name="Kim K.H."/>
            <person name="Pangilinan J."/>
            <person name="Lipzen A."/>
            <person name="Riley R."/>
            <person name="Grigoriev I.V."/>
            <person name="Spatafora J.W."/>
            <person name="Choi I.-G."/>
        </authorList>
    </citation>
    <scope>NUCLEOTIDE SEQUENCE [LARGE SCALE GENOMIC DNA]</scope>
    <source>
        <strain evidence="1 2">KUC8140</strain>
    </source>
</reference>
<keyword evidence="2" id="KW-1185">Reference proteome</keyword>
<dbReference type="Proteomes" id="UP000053477">
    <property type="component" value="Unassembled WGS sequence"/>
</dbReference>
<organism evidence="1 2">
    <name type="scientific">Schizopora paradoxa</name>
    <dbReference type="NCBI Taxonomy" id="27342"/>
    <lineage>
        <taxon>Eukaryota</taxon>
        <taxon>Fungi</taxon>
        <taxon>Dikarya</taxon>
        <taxon>Basidiomycota</taxon>
        <taxon>Agaricomycotina</taxon>
        <taxon>Agaricomycetes</taxon>
        <taxon>Hymenochaetales</taxon>
        <taxon>Schizoporaceae</taxon>
        <taxon>Schizopora</taxon>
    </lineage>
</organism>
<protein>
    <submittedName>
        <fullName evidence="1">Uncharacterized protein</fullName>
    </submittedName>
</protein>
<dbReference type="EMBL" id="KQ086619">
    <property type="protein sequence ID" value="KLO04271.1"/>
    <property type="molecule type" value="Genomic_DNA"/>
</dbReference>